<organism evidence="3 4">
    <name type="scientific">Naganishia liquefaciens</name>
    <dbReference type="NCBI Taxonomy" id="104408"/>
    <lineage>
        <taxon>Eukaryota</taxon>
        <taxon>Fungi</taxon>
        <taxon>Dikarya</taxon>
        <taxon>Basidiomycota</taxon>
        <taxon>Agaricomycotina</taxon>
        <taxon>Tremellomycetes</taxon>
        <taxon>Filobasidiales</taxon>
        <taxon>Filobasidiaceae</taxon>
        <taxon>Naganishia</taxon>
    </lineage>
</organism>
<dbReference type="Proteomes" id="UP000620104">
    <property type="component" value="Unassembled WGS sequence"/>
</dbReference>
<feature type="region of interest" description="Disordered" evidence="2">
    <location>
        <begin position="423"/>
        <end position="456"/>
    </location>
</feature>
<feature type="compositionally biased region" description="Polar residues" evidence="2">
    <location>
        <begin position="429"/>
        <end position="451"/>
    </location>
</feature>
<feature type="region of interest" description="Disordered" evidence="2">
    <location>
        <begin position="289"/>
        <end position="330"/>
    </location>
</feature>
<evidence type="ECO:0000256" key="1">
    <source>
        <dbReference type="SAM" id="Coils"/>
    </source>
</evidence>
<evidence type="ECO:0000256" key="2">
    <source>
        <dbReference type="SAM" id="MobiDB-lite"/>
    </source>
</evidence>
<evidence type="ECO:0000313" key="4">
    <source>
        <dbReference type="Proteomes" id="UP000620104"/>
    </source>
</evidence>
<gene>
    <name evidence="3" type="ORF">NliqN6_6431</name>
</gene>
<feature type="region of interest" description="Disordered" evidence="2">
    <location>
        <begin position="49"/>
        <end position="73"/>
    </location>
</feature>
<evidence type="ECO:0000313" key="3">
    <source>
        <dbReference type="EMBL" id="GHJ90029.1"/>
    </source>
</evidence>
<feature type="compositionally biased region" description="Low complexity" evidence="2">
    <location>
        <begin position="295"/>
        <end position="308"/>
    </location>
</feature>
<accession>A0A8H3TZM0</accession>
<dbReference type="AlphaFoldDB" id="A0A8H3TZM0"/>
<feature type="coiled-coil region" evidence="1">
    <location>
        <begin position="333"/>
        <end position="399"/>
    </location>
</feature>
<feature type="region of interest" description="Disordered" evidence="2">
    <location>
        <begin position="88"/>
        <end position="139"/>
    </location>
</feature>
<dbReference type="EMBL" id="BLZA01000053">
    <property type="protein sequence ID" value="GHJ90029.1"/>
    <property type="molecule type" value="Genomic_DNA"/>
</dbReference>
<feature type="compositionally biased region" description="Basic and acidic residues" evidence="2">
    <location>
        <begin position="486"/>
        <end position="498"/>
    </location>
</feature>
<keyword evidence="4" id="KW-1185">Reference proteome</keyword>
<protein>
    <submittedName>
        <fullName evidence="3">Uncharacterized protein</fullName>
    </submittedName>
</protein>
<keyword evidence="1" id="KW-0175">Coiled coil</keyword>
<dbReference type="OrthoDB" id="3366922at2759"/>
<name>A0A8H3TZM0_9TREE</name>
<feature type="region of interest" description="Disordered" evidence="2">
    <location>
        <begin position="471"/>
        <end position="527"/>
    </location>
</feature>
<feature type="compositionally biased region" description="Polar residues" evidence="2">
    <location>
        <begin position="89"/>
        <end position="100"/>
    </location>
</feature>
<proteinExistence type="predicted"/>
<comment type="caution">
    <text evidence="3">The sequence shown here is derived from an EMBL/GenBank/DDBJ whole genome shotgun (WGS) entry which is preliminary data.</text>
</comment>
<sequence length="1104" mass="120135">MNASRVGRFPKRTLLSPLLARPQPMSDDFDDLDGDDLFRDPASLLAIEQAVATAERNAAPQQQGQGQGKTGYHHAIASSARRGRGVIAQNGSVNAGTRPSSGIPGLGMRPRPQLSAQPPDPRPPAFVPPATSTRQHSSVHHLACEASVLEEEDDSYGGPEFSVDEFGRYFESEVKDVRREALDVAGASATPTMTSHSGNSHAAGLAGAQAGKTTSVRSTLIGMPAVHPASLAAPRASQAIARPRVARESQGSAISNTAAVGTGFPAKRAFTRVPSQGGDARRHAIEAALSQGATSESQQQQPSRSGSQQIGGTDGARGRERPSVEAGVGNAEIEALRRQVAQMVKEKKEIEERERKATAELWRYQGEAKNVRLKAEEEKKHAEGKFTNLQKQLADMEELLKAERMGHKRALDTVQTDHAFKMHNEQSSHSKARFGTSQRTRSAQVQATPSRTGAGARTTMITRTQSQVPNIPYEYTPTRSPGKRTAVREKGKATKKGDMGPPPVPGDLNAGFMTPKPLTGSSRKARMVESKNKNTPDANFRGLHDAFASDLVSGSFKKQKTSMDGEAPMNTPSVFDRHDQDAQDYEMQETLFQPIGADVVEQDENMDSPEEDIIFEVNHIIFTHVYTPIWESINDSMKTMQRILTCHNPSLDTFAVFQEKCSDFLEACGEREALSRDYCSEVNQTLWVLLSVMIEAEEVVAPANIVSLLQLLTLLRVRVPMYADVFSIASINMPQSMLEDLISQYWPSTDAPSAASKSEALPSDGEPADLSVLRRAFQIELGYALCTMLAGVSSLEGGAPLCMTAFASSPKGVRRLISTYSPISVVVDALDLLGGMSCDVDLFRPLLSLKSEHSSQELDPKKPPLIDALCVYLKQDHPEASVQTTATIRHRVLSIMCNFCRSHVDGLTLLGNSFHLIPSLIQLTETLANQIWGICVSDENLELQVRLPALLTKLILLVHSHFGVLVAVITVLHMLIFPPDAGNESLSSVHLRTVIAHALESPKEYNGLHHIFITALGRISYAPVPEIKQWSRMQITTLRYLAQDLLSELLGGNQKEDDSIFALFVPASEESVEAAALPEASEGPNAEEEAESMARMEVIVIPDD</sequence>
<reference evidence="3" key="1">
    <citation type="submission" date="2020-07" db="EMBL/GenBank/DDBJ databases">
        <title>Draft Genome Sequence of a Deep-Sea Yeast, Naganishia (Cryptococcus) liquefaciens strain N6.</title>
        <authorList>
            <person name="Han Y.W."/>
            <person name="Kajitani R."/>
            <person name="Morimoto H."/>
            <person name="Parhat M."/>
            <person name="Tsubouchi H."/>
            <person name="Bakenova O."/>
            <person name="Ogata M."/>
            <person name="Argunhan B."/>
            <person name="Aoki R."/>
            <person name="Kajiwara S."/>
            <person name="Itoh T."/>
            <person name="Iwasaki H."/>
        </authorList>
    </citation>
    <scope>NUCLEOTIDE SEQUENCE</scope>
    <source>
        <strain evidence="3">N6</strain>
    </source>
</reference>
<feature type="compositionally biased region" description="Pro residues" evidence="2">
    <location>
        <begin position="118"/>
        <end position="127"/>
    </location>
</feature>